<proteinExistence type="predicted"/>
<dbReference type="InterPro" id="IPR041682">
    <property type="entry name" value="AAA_14"/>
</dbReference>
<evidence type="ECO:0000313" key="2">
    <source>
        <dbReference type="EMBL" id="TWJ16842.1"/>
    </source>
</evidence>
<dbReference type="AlphaFoldDB" id="A0A562VG27"/>
<dbReference type="Pfam" id="PF13173">
    <property type="entry name" value="AAA_14"/>
    <property type="match status" value="1"/>
</dbReference>
<evidence type="ECO:0000313" key="3">
    <source>
        <dbReference type="Proteomes" id="UP000319449"/>
    </source>
</evidence>
<dbReference type="InterPro" id="IPR027417">
    <property type="entry name" value="P-loop_NTPase"/>
</dbReference>
<gene>
    <name evidence="2" type="ORF">JN12_03201</name>
</gene>
<name>A0A562VG27_9BACT</name>
<reference evidence="2 3" key="1">
    <citation type="submission" date="2019-07" db="EMBL/GenBank/DDBJ databases">
        <title>Genomic Encyclopedia of Archaeal and Bacterial Type Strains, Phase II (KMG-II): from individual species to whole genera.</title>
        <authorList>
            <person name="Goeker M."/>
        </authorList>
    </citation>
    <scope>NUCLEOTIDE SEQUENCE [LARGE SCALE GENOMIC DNA]</scope>
    <source>
        <strain evidence="2 3">ATCC BAA-1139</strain>
    </source>
</reference>
<comment type="caution">
    <text evidence="2">The sequence shown here is derived from an EMBL/GenBank/DDBJ whole genome shotgun (WGS) entry which is preliminary data.</text>
</comment>
<dbReference type="Proteomes" id="UP000319449">
    <property type="component" value="Unassembled WGS sequence"/>
</dbReference>
<sequence length="411" mass="46984">MLDDLIPLSQTFLRIRNRDFKRYFLRDHPLPNRFSIIIGQRGIGKTTVMIQHLLEKYNDDRSGSKALYIQADHFLVARSSLYEIADEFCKMGGELICFDEIHKYPAWSMELKSICDTFPGLKIIASGSSALEIAKGSHDLSRRAIVFQMYGMSFREFIGMNNGIYFDALPLENLLANHQESADSIVAELDKNGLKVLALFRDYMEHGYYPYFKEYEDVSHFFMTLEQNIHTTLESDLPAIHQSLNGSSIRKIEKLLSIIASLVPFTPDMKHLKNLLGIGDERTLKSYLKFLEDAGVILSVPKSGKGLREMEKPEKIYLNNPNLYHALSRTRDPDIGAMRETFFMSMLRTTHTVSVPSKGDFMVDDSIIFEVGGKNKDAGQIKEIENAWLALDNIETGHGRRIPLWLFGFIY</sequence>
<dbReference type="PANTHER" id="PTHR42990">
    <property type="entry name" value="ATPASE"/>
    <property type="match status" value="1"/>
</dbReference>
<keyword evidence="3" id="KW-1185">Reference proteome</keyword>
<dbReference type="PANTHER" id="PTHR42990:SF1">
    <property type="entry name" value="AAA+ ATPASE DOMAIN-CONTAINING PROTEIN"/>
    <property type="match status" value="1"/>
</dbReference>
<accession>A0A562VG27</accession>
<organism evidence="2 3">
    <name type="scientific">Geobacter argillaceus</name>
    <dbReference type="NCBI Taxonomy" id="345631"/>
    <lineage>
        <taxon>Bacteria</taxon>
        <taxon>Pseudomonadati</taxon>
        <taxon>Thermodesulfobacteriota</taxon>
        <taxon>Desulfuromonadia</taxon>
        <taxon>Geobacterales</taxon>
        <taxon>Geobacteraceae</taxon>
        <taxon>Geobacter</taxon>
    </lineage>
</organism>
<evidence type="ECO:0000259" key="1">
    <source>
        <dbReference type="Pfam" id="PF13173"/>
    </source>
</evidence>
<dbReference type="OrthoDB" id="9768467at2"/>
<protein>
    <recommendedName>
        <fullName evidence="1">AAA domain-containing protein</fullName>
    </recommendedName>
</protein>
<dbReference type="RefSeq" id="WP_145024583.1">
    <property type="nucleotide sequence ID" value="NZ_VLLN01000024.1"/>
</dbReference>
<feature type="domain" description="AAA" evidence="1">
    <location>
        <begin position="33"/>
        <end position="157"/>
    </location>
</feature>
<dbReference type="SUPFAM" id="SSF52540">
    <property type="entry name" value="P-loop containing nucleoside triphosphate hydrolases"/>
    <property type="match status" value="1"/>
</dbReference>
<dbReference type="EMBL" id="VLLN01000024">
    <property type="protein sequence ID" value="TWJ16842.1"/>
    <property type="molecule type" value="Genomic_DNA"/>
</dbReference>